<dbReference type="EC" id="1.5.3.1" evidence="1"/>
<dbReference type="InterPro" id="IPR007375">
    <property type="entry name" value="SoxG"/>
</dbReference>
<dbReference type="EMBL" id="CP003984">
    <property type="protein sequence ID" value="AII87380.1"/>
    <property type="molecule type" value="Genomic_DNA"/>
</dbReference>
<protein>
    <submittedName>
        <fullName evidence="1">Sarcosine oxidase subunit SoxG</fullName>
        <ecNumber evidence="1">1.5.3.1</ecNumber>
    </submittedName>
</protein>
<sequence>MSEREFQGYVTIRQQSDHSMFTLRASLASSKVKAVLKTCLNVAVPKRGTYAQTGETLLAWMSPDELLIMVPKDAGGAAFAALEQALDGLHYLLADVSDARSRFTIEGGSAREVVAKLAPMDVSAAQFGVGSFARTRFAQVTGAIFVEQEDRLSLICFRSVQDYVFALLCGAAKPGSEVSAQS</sequence>
<dbReference type="Gene3D" id="3.30.70.1520">
    <property type="entry name" value="Heterotetrameric sarcosine oxidase"/>
    <property type="match status" value="1"/>
</dbReference>
<proteinExistence type="predicted"/>
<organism evidence="1 2">
    <name type="scientific">Planktomarina temperata RCA23</name>
    <dbReference type="NCBI Taxonomy" id="666509"/>
    <lineage>
        <taxon>Bacteria</taxon>
        <taxon>Pseudomonadati</taxon>
        <taxon>Pseudomonadota</taxon>
        <taxon>Alphaproteobacteria</taxon>
        <taxon>Rhodobacterales</taxon>
        <taxon>Paracoccaceae</taxon>
        <taxon>Planktomarina</taxon>
    </lineage>
</organism>
<evidence type="ECO:0000313" key="2">
    <source>
        <dbReference type="Proteomes" id="UP000028680"/>
    </source>
</evidence>
<reference evidence="1 2" key="1">
    <citation type="journal article" date="2014" name="ISME J.">
        <title>Adaptation of an abundant Roseobacter RCA organism to pelagic systems revealed by genomic and transcriptomic analyses.</title>
        <authorList>
            <person name="Voget S."/>
            <person name="Wemheuer B."/>
            <person name="Brinkhoff T."/>
            <person name="Vollmers J."/>
            <person name="Dietrich S."/>
            <person name="Giebel H.A."/>
            <person name="Beardsley C."/>
            <person name="Sardemann C."/>
            <person name="Bakenhus I."/>
            <person name="Billerbeck S."/>
            <person name="Daniel R."/>
            <person name="Simon M."/>
        </authorList>
    </citation>
    <scope>NUCLEOTIDE SEQUENCE [LARGE SCALE GENOMIC DNA]</scope>
    <source>
        <strain evidence="1 2">RCA23</strain>
    </source>
</reference>
<dbReference type="AlphaFoldDB" id="A0AAN0RJS0"/>
<gene>
    <name evidence="1" type="primary">soxG3</name>
    <name evidence="1" type="ORF">RCA23_c18490</name>
</gene>
<dbReference type="Gene3D" id="3.30.1360.120">
    <property type="entry name" value="Probable tRNA modification gtpase trme, domain 1"/>
    <property type="match status" value="1"/>
</dbReference>
<dbReference type="SUPFAM" id="SSF103025">
    <property type="entry name" value="Folate-binding domain"/>
    <property type="match status" value="1"/>
</dbReference>
<evidence type="ECO:0000313" key="1">
    <source>
        <dbReference type="EMBL" id="AII87380.1"/>
    </source>
</evidence>
<dbReference type="RefSeq" id="WP_044050108.1">
    <property type="nucleotide sequence ID" value="NZ_CP003984.1"/>
</dbReference>
<dbReference type="Proteomes" id="UP000028680">
    <property type="component" value="Chromosome"/>
</dbReference>
<dbReference type="Pfam" id="PF04268">
    <property type="entry name" value="SoxG"/>
    <property type="match status" value="1"/>
</dbReference>
<accession>A0AAN0RJS0</accession>
<name>A0AAN0RJS0_9RHOB</name>
<dbReference type="InterPro" id="IPR027266">
    <property type="entry name" value="TrmE/GcvT-like"/>
</dbReference>
<dbReference type="KEGG" id="ptp:RCA23_c18490"/>
<dbReference type="GO" id="GO:0008115">
    <property type="term" value="F:sarcosine oxidase activity"/>
    <property type="evidence" value="ECO:0007669"/>
    <property type="project" value="UniProtKB-EC"/>
</dbReference>
<keyword evidence="2" id="KW-1185">Reference proteome</keyword>
<keyword evidence="1" id="KW-0560">Oxidoreductase</keyword>